<feature type="transmembrane region" description="Helical" evidence="5">
    <location>
        <begin position="78"/>
        <end position="96"/>
    </location>
</feature>
<evidence type="ECO:0000256" key="2">
    <source>
        <dbReference type="ARBA" id="ARBA00022692"/>
    </source>
</evidence>
<feature type="transmembrane region" description="Helical" evidence="5">
    <location>
        <begin position="168"/>
        <end position="186"/>
    </location>
</feature>
<reference evidence="7 8" key="1">
    <citation type="submission" date="2024-03" db="EMBL/GenBank/DDBJ databases">
        <authorList>
            <person name="Jo J.-H."/>
        </authorList>
    </citation>
    <scope>NUCLEOTIDE SEQUENCE [LARGE SCALE GENOMIC DNA]</scope>
    <source>
        <strain evidence="7 8">PS1R-30</strain>
    </source>
</reference>
<proteinExistence type="predicted"/>
<dbReference type="PANTHER" id="PTHR38480:SF1">
    <property type="entry name" value="SLR0254 PROTEIN"/>
    <property type="match status" value="1"/>
</dbReference>
<gene>
    <name evidence="7" type="ORF">WG901_12275</name>
</gene>
<protein>
    <submittedName>
        <fullName evidence="7">RDD family protein</fullName>
    </submittedName>
</protein>
<keyword evidence="8" id="KW-1185">Reference proteome</keyword>
<organism evidence="7 8">
    <name type="scientific">Novosphingobium anseongense</name>
    <dbReference type="NCBI Taxonomy" id="3133436"/>
    <lineage>
        <taxon>Bacteria</taxon>
        <taxon>Pseudomonadati</taxon>
        <taxon>Pseudomonadota</taxon>
        <taxon>Alphaproteobacteria</taxon>
        <taxon>Sphingomonadales</taxon>
        <taxon>Sphingomonadaceae</taxon>
        <taxon>Novosphingobium</taxon>
    </lineage>
</organism>
<dbReference type="EMBL" id="JBBHJZ010000002">
    <property type="protein sequence ID" value="MEJ5977417.1"/>
    <property type="molecule type" value="Genomic_DNA"/>
</dbReference>
<evidence type="ECO:0000313" key="8">
    <source>
        <dbReference type="Proteomes" id="UP001361239"/>
    </source>
</evidence>
<keyword evidence="4 5" id="KW-0472">Membrane</keyword>
<dbReference type="Proteomes" id="UP001361239">
    <property type="component" value="Unassembled WGS sequence"/>
</dbReference>
<evidence type="ECO:0000259" key="6">
    <source>
        <dbReference type="Pfam" id="PF06271"/>
    </source>
</evidence>
<sequence>MTGVIPERHRRSDRDRIMVTPEGLALPLTVASRGARLGALMLDLLFIGLLIFVTILALASMAGGAIVGAATRGDGGSLYYSLQFLYVLAIIALFLFRNAYFLFFELGPRGATPGKRITGIRVAARGSGDGGGRLTAEMVIARNLLRDIELFLPVVFLAQVGAEGDWSAGGITAALWFLIFALFPLFNRDRLRAGDLIAGTWVVEAPKRKLETALSVAPATAAAPDPAGGYRFGEAELAVYGEYELQMLERVLRDDRPEAMQAVYETICAKIGWTAGSDDARAFLEAYYRALRQRLETGMRMGKRKADKFT</sequence>
<evidence type="ECO:0000256" key="1">
    <source>
        <dbReference type="ARBA" id="ARBA00004141"/>
    </source>
</evidence>
<keyword evidence="3 5" id="KW-1133">Transmembrane helix</keyword>
<comment type="caution">
    <text evidence="7">The sequence shown here is derived from an EMBL/GenBank/DDBJ whole genome shotgun (WGS) entry which is preliminary data.</text>
</comment>
<dbReference type="InterPro" id="IPR010432">
    <property type="entry name" value="RDD"/>
</dbReference>
<accession>A0ABU8RWF0</accession>
<evidence type="ECO:0000256" key="5">
    <source>
        <dbReference type="SAM" id="Phobius"/>
    </source>
</evidence>
<feature type="domain" description="RDD" evidence="6">
    <location>
        <begin position="30"/>
        <end position="199"/>
    </location>
</feature>
<feature type="transmembrane region" description="Helical" evidence="5">
    <location>
        <begin position="42"/>
        <end position="66"/>
    </location>
</feature>
<dbReference type="Pfam" id="PF06271">
    <property type="entry name" value="RDD"/>
    <property type="match status" value="1"/>
</dbReference>
<dbReference type="PANTHER" id="PTHR38480">
    <property type="entry name" value="SLR0254 PROTEIN"/>
    <property type="match status" value="1"/>
</dbReference>
<keyword evidence="2 5" id="KW-0812">Transmembrane</keyword>
<dbReference type="RefSeq" id="WP_339587356.1">
    <property type="nucleotide sequence ID" value="NZ_JBBHJZ010000002.1"/>
</dbReference>
<evidence type="ECO:0000256" key="3">
    <source>
        <dbReference type="ARBA" id="ARBA00022989"/>
    </source>
</evidence>
<name>A0ABU8RWF0_9SPHN</name>
<evidence type="ECO:0000256" key="4">
    <source>
        <dbReference type="ARBA" id="ARBA00023136"/>
    </source>
</evidence>
<comment type="subcellular location">
    <subcellularLocation>
        <location evidence="1">Membrane</location>
        <topology evidence="1">Multi-pass membrane protein</topology>
    </subcellularLocation>
</comment>
<feature type="transmembrane region" description="Helical" evidence="5">
    <location>
        <begin position="144"/>
        <end position="162"/>
    </location>
</feature>
<evidence type="ECO:0000313" key="7">
    <source>
        <dbReference type="EMBL" id="MEJ5977417.1"/>
    </source>
</evidence>